<keyword evidence="3" id="KW-1185">Reference proteome</keyword>
<keyword evidence="1" id="KW-0812">Transmembrane</keyword>
<gene>
    <name evidence="2" type="ORF">FM042_05465</name>
</gene>
<comment type="caution">
    <text evidence="2">The sequence shown here is derived from an EMBL/GenBank/DDBJ whole genome shotgun (WGS) entry which is preliminary data.</text>
</comment>
<evidence type="ECO:0000313" key="3">
    <source>
        <dbReference type="Proteomes" id="UP000320359"/>
    </source>
</evidence>
<accession>A0A552X5J5</accession>
<dbReference type="InterPro" id="IPR012902">
    <property type="entry name" value="N_methyl_site"/>
</dbReference>
<dbReference type="AlphaFoldDB" id="A0A552X5J5"/>
<keyword evidence="1" id="KW-0472">Membrane</keyword>
<dbReference type="RefSeq" id="WP_143235103.1">
    <property type="nucleotide sequence ID" value="NZ_VJWL01000001.1"/>
</dbReference>
<dbReference type="Proteomes" id="UP000320359">
    <property type="component" value="Unassembled WGS sequence"/>
</dbReference>
<dbReference type="SUPFAM" id="SSF54523">
    <property type="entry name" value="Pili subunits"/>
    <property type="match status" value="1"/>
</dbReference>
<dbReference type="InterPro" id="IPR045584">
    <property type="entry name" value="Pilin-like"/>
</dbReference>
<evidence type="ECO:0000313" key="2">
    <source>
        <dbReference type="EMBL" id="TRW50280.1"/>
    </source>
</evidence>
<feature type="transmembrane region" description="Helical" evidence="1">
    <location>
        <begin position="12"/>
        <end position="32"/>
    </location>
</feature>
<dbReference type="InterPro" id="IPR016419">
    <property type="entry name" value="Prepilin_Pept-dep_B_prd"/>
</dbReference>
<dbReference type="Pfam" id="PF07963">
    <property type="entry name" value="N_methyl"/>
    <property type="match status" value="1"/>
</dbReference>
<dbReference type="NCBIfam" id="TIGR02532">
    <property type="entry name" value="IV_pilin_GFxxxE"/>
    <property type="match status" value="1"/>
</dbReference>
<protein>
    <submittedName>
        <fullName evidence="2">Prepilin-type N-terminal cleavage/methylation domain-containing protein</fullName>
    </submittedName>
</protein>
<dbReference type="PIRSF" id="PIRSF004525">
    <property type="entry name" value="Pilin_peptidase-dep_B_prd"/>
    <property type="match status" value="1"/>
</dbReference>
<dbReference type="OrthoDB" id="6400529at2"/>
<name>A0A552X5J5_9GAMM</name>
<dbReference type="EMBL" id="VJWL01000001">
    <property type="protein sequence ID" value="TRW50280.1"/>
    <property type="molecule type" value="Genomic_DNA"/>
</dbReference>
<reference evidence="2 3" key="1">
    <citation type="submission" date="2019-07" db="EMBL/GenBank/DDBJ databases">
        <authorList>
            <person name="Yang M."/>
            <person name="Zhao D."/>
            <person name="Xiang H."/>
        </authorList>
    </citation>
    <scope>NUCLEOTIDE SEQUENCE [LARGE SCALE GENOMIC DNA]</scope>
    <source>
        <strain evidence="2 3">IM1326</strain>
    </source>
</reference>
<proteinExistence type="predicted"/>
<evidence type="ECO:0000256" key="1">
    <source>
        <dbReference type="SAM" id="Phobius"/>
    </source>
</evidence>
<keyword evidence="1" id="KW-1133">Transmembrane helix</keyword>
<organism evidence="2 3">
    <name type="scientific">Aliidiomarina halalkaliphila</name>
    <dbReference type="NCBI Taxonomy" id="2593535"/>
    <lineage>
        <taxon>Bacteria</taxon>
        <taxon>Pseudomonadati</taxon>
        <taxon>Pseudomonadota</taxon>
        <taxon>Gammaproteobacteria</taxon>
        <taxon>Alteromonadales</taxon>
        <taxon>Idiomarinaceae</taxon>
        <taxon>Aliidiomarina</taxon>
    </lineage>
</organism>
<sequence>MRPVKFCGFSLLELMLALSIASITLLAALQIFTQMWAQARLGQQRADALQSFYQLGHWSVRALLLEQKANPTSVPERQADCILLGTIGLRVRSQQLQWRPEEGDCETNGWHGLHDPSHLRIDGLQLHSQQFCLQGRYRGDTASWQWCHPWYP</sequence>